<evidence type="ECO:0000313" key="1">
    <source>
        <dbReference type="EMBL" id="MEQ2400109.1"/>
    </source>
</evidence>
<keyword evidence="2" id="KW-1185">Reference proteome</keyword>
<organism evidence="1 2">
    <name type="scientific">Peptoniphilus hominis</name>
    <name type="common">ex Hitch et al. 2025</name>
    <dbReference type="NCBI Taxonomy" id="3133174"/>
    <lineage>
        <taxon>Bacteria</taxon>
        <taxon>Bacillati</taxon>
        <taxon>Bacillota</taxon>
        <taxon>Tissierellia</taxon>
        <taxon>Tissierellales</taxon>
        <taxon>Peptoniphilaceae</taxon>
        <taxon>Peptoniphilus</taxon>
    </lineage>
</organism>
<sequence length="103" mass="12209">MKTLLTRDELAERWGYAKTSIVRLEQDGVIHRVKGLQGCKYSIREIEKIEMLGRKDLEEISLIDYKRMEIDRDRWKNEYLKLRNAISTSAYDLVKVLSTDMEV</sequence>
<protein>
    <recommendedName>
        <fullName evidence="3">Helix-turn-helix domain-containing protein</fullName>
    </recommendedName>
</protein>
<evidence type="ECO:0000313" key="2">
    <source>
        <dbReference type="Proteomes" id="UP001447979"/>
    </source>
</evidence>
<reference evidence="1 2" key="1">
    <citation type="submission" date="2024-03" db="EMBL/GenBank/DDBJ databases">
        <title>Human intestinal bacterial collection.</title>
        <authorList>
            <person name="Pauvert C."/>
            <person name="Hitch T.C.A."/>
            <person name="Clavel T."/>
        </authorList>
    </citation>
    <scope>NUCLEOTIDE SEQUENCE [LARGE SCALE GENOMIC DNA]</scope>
    <source>
        <strain evidence="1 2">CLA-SR-H025</strain>
    </source>
</reference>
<comment type="caution">
    <text evidence="1">The sequence shown here is derived from an EMBL/GenBank/DDBJ whole genome shotgun (WGS) entry which is preliminary data.</text>
</comment>
<dbReference type="Proteomes" id="UP001447979">
    <property type="component" value="Unassembled WGS sequence"/>
</dbReference>
<dbReference type="RefSeq" id="WP_349169785.1">
    <property type="nucleotide sequence ID" value="NZ_JBBMFO010000001.1"/>
</dbReference>
<accession>A0ABV1CDF3</accession>
<dbReference type="EMBL" id="JBBMFO010000001">
    <property type="protein sequence ID" value="MEQ2400109.1"/>
    <property type="molecule type" value="Genomic_DNA"/>
</dbReference>
<proteinExistence type="predicted"/>
<evidence type="ECO:0008006" key="3">
    <source>
        <dbReference type="Google" id="ProtNLM"/>
    </source>
</evidence>
<gene>
    <name evidence="1" type="ORF">WMO19_00665</name>
</gene>
<name>A0ABV1CDF3_9FIRM</name>